<organism evidence="1 2">
    <name type="scientific">Salegentibacter holothuriorum</name>
    <dbReference type="NCBI Taxonomy" id="241145"/>
    <lineage>
        <taxon>Bacteria</taxon>
        <taxon>Pseudomonadati</taxon>
        <taxon>Bacteroidota</taxon>
        <taxon>Flavobacteriia</taxon>
        <taxon>Flavobacteriales</taxon>
        <taxon>Flavobacteriaceae</taxon>
        <taxon>Salegentibacter</taxon>
    </lineage>
</organism>
<name>A0A1T5A8L7_9FLAO</name>
<dbReference type="AlphaFoldDB" id="A0A1T5A8L7"/>
<keyword evidence="2" id="KW-1185">Reference proteome</keyword>
<sequence>MRKLYTKKLSKKDQLKNLEPKKETLQFLLSYSKALRVVDCQGVKFGTILN</sequence>
<dbReference type="Proteomes" id="UP000190230">
    <property type="component" value="Unassembled WGS sequence"/>
</dbReference>
<dbReference type="EMBL" id="FUYY01000001">
    <property type="protein sequence ID" value="SKB31266.1"/>
    <property type="molecule type" value="Genomic_DNA"/>
</dbReference>
<reference evidence="2" key="1">
    <citation type="submission" date="2017-02" db="EMBL/GenBank/DDBJ databases">
        <authorList>
            <person name="Varghese N."/>
            <person name="Submissions S."/>
        </authorList>
    </citation>
    <scope>NUCLEOTIDE SEQUENCE [LARGE SCALE GENOMIC DNA]</scope>
    <source>
        <strain evidence="2">DSM 23405</strain>
    </source>
</reference>
<gene>
    <name evidence="1" type="ORF">SAMN05660776_0303</name>
</gene>
<protein>
    <submittedName>
        <fullName evidence="1">Uncharacterized protein</fullName>
    </submittedName>
</protein>
<proteinExistence type="predicted"/>
<accession>A0A1T5A8L7</accession>
<evidence type="ECO:0000313" key="2">
    <source>
        <dbReference type="Proteomes" id="UP000190230"/>
    </source>
</evidence>
<evidence type="ECO:0000313" key="1">
    <source>
        <dbReference type="EMBL" id="SKB31266.1"/>
    </source>
</evidence>
<dbReference type="RefSeq" id="WP_176132706.1">
    <property type="nucleotide sequence ID" value="NZ_FUYY01000001.1"/>
</dbReference>